<keyword evidence="3" id="KW-1185">Reference proteome</keyword>
<keyword evidence="2" id="KW-0808">Transferase</keyword>
<gene>
    <name evidence="2" type="ORF">DWZ83_10795</name>
</gene>
<protein>
    <submittedName>
        <fullName evidence="2">Glycosyltransferase</fullName>
    </submittedName>
</protein>
<proteinExistence type="predicted"/>
<dbReference type="Pfam" id="PF00534">
    <property type="entry name" value="Glycos_transf_1"/>
    <property type="match status" value="1"/>
</dbReference>
<sequence>MFFTYPYEGVREKRIVAVNRLSPQKNIFMLLKAMKKVFSEFPEFCLEIYGKGEQKEMLVRYSEELGIADNVKFMGQIANVHSHIVNASMFVSSSNFEGMSNSMLEAMAIGLPVVCTDCPIGGARMVIRNNINGILTPVGDDRVFADEIMNLLKNPEKAEKLGKKATELRYQLSVETIAEEWEELLES</sequence>
<comment type="caution">
    <text evidence="2">The sequence shown here is derived from an EMBL/GenBank/DDBJ whole genome shotgun (WGS) entry which is preliminary data.</text>
</comment>
<dbReference type="Proteomes" id="UP000284868">
    <property type="component" value="Unassembled WGS sequence"/>
</dbReference>
<accession>A0A415NVR9</accession>
<evidence type="ECO:0000259" key="1">
    <source>
        <dbReference type="Pfam" id="PF00534"/>
    </source>
</evidence>
<dbReference type="GO" id="GO:0016757">
    <property type="term" value="F:glycosyltransferase activity"/>
    <property type="evidence" value="ECO:0007669"/>
    <property type="project" value="InterPro"/>
</dbReference>
<dbReference type="AlphaFoldDB" id="A0A415NVR9"/>
<dbReference type="RefSeq" id="WP_118365963.1">
    <property type="nucleotide sequence ID" value="NZ_QRPK01000132.1"/>
</dbReference>
<dbReference type="EMBL" id="QRPK01000132">
    <property type="protein sequence ID" value="RHM04496.1"/>
    <property type="molecule type" value="Genomic_DNA"/>
</dbReference>
<dbReference type="PANTHER" id="PTHR12526">
    <property type="entry name" value="GLYCOSYLTRANSFERASE"/>
    <property type="match status" value="1"/>
</dbReference>
<name>A0A415NVR9_9FIRM</name>
<dbReference type="InterPro" id="IPR001296">
    <property type="entry name" value="Glyco_trans_1"/>
</dbReference>
<organism evidence="2 3">
    <name type="scientific">Amedibacillus dolichus</name>
    <dbReference type="NCBI Taxonomy" id="31971"/>
    <lineage>
        <taxon>Bacteria</taxon>
        <taxon>Bacillati</taxon>
        <taxon>Bacillota</taxon>
        <taxon>Erysipelotrichia</taxon>
        <taxon>Erysipelotrichales</taxon>
        <taxon>Erysipelotrichaceae</taxon>
        <taxon>Amedibacillus</taxon>
    </lineage>
</organism>
<dbReference type="OrthoDB" id="9787617at2"/>
<evidence type="ECO:0000313" key="2">
    <source>
        <dbReference type="EMBL" id="RHM04496.1"/>
    </source>
</evidence>
<feature type="domain" description="Glycosyl transferase family 1" evidence="1">
    <location>
        <begin position="12"/>
        <end position="167"/>
    </location>
</feature>
<reference evidence="2 3" key="1">
    <citation type="submission" date="2018-08" db="EMBL/GenBank/DDBJ databases">
        <title>A genome reference for cultivated species of the human gut microbiota.</title>
        <authorList>
            <person name="Zou Y."/>
            <person name="Xue W."/>
            <person name="Luo G."/>
        </authorList>
    </citation>
    <scope>NUCLEOTIDE SEQUENCE [LARGE SCALE GENOMIC DNA]</scope>
    <source>
        <strain evidence="2 3">AF35-6BH</strain>
    </source>
</reference>
<evidence type="ECO:0000313" key="3">
    <source>
        <dbReference type="Proteomes" id="UP000284868"/>
    </source>
</evidence>
<dbReference type="Gene3D" id="3.40.50.2000">
    <property type="entry name" value="Glycogen Phosphorylase B"/>
    <property type="match status" value="2"/>
</dbReference>
<dbReference type="SUPFAM" id="SSF53756">
    <property type="entry name" value="UDP-Glycosyltransferase/glycogen phosphorylase"/>
    <property type="match status" value="1"/>
</dbReference>